<evidence type="ECO:0000313" key="3">
    <source>
        <dbReference type="Proteomes" id="UP000321570"/>
    </source>
</evidence>
<reference evidence="2 3" key="1">
    <citation type="submission" date="2019-07" db="EMBL/GenBank/DDBJ databases">
        <authorList>
            <person name="Jastrzebski P J."/>
            <person name="Paukszto L."/>
            <person name="Jastrzebski P J."/>
        </authorList>
    </citation>
    <scope>NUCLEOTIDE SEQUENCE [LARGE SCALE GENOMIC DNA]</scope>
    <source>
        <strain evidence="2 3">WMS-il1</strain>
    </source>
</reference>
<protein>
    <submittedName>
        <fullName evidence="2">Uncharacterized protein</fullName>
    </submittedName>
</protein>
<proteinExistence type="predicted"/>
<dbReference type="EMBL" id="CABIJS010000444">
    <property type="protein sequence ID" value="VUZ51554.1"/>
    <property type="molecule type" value="Genomic_DNA"/>
</dbReference>
<dbReference type="AlphaFoldDB" id="A0A564YY80"/>
<evidence type="ECO:0000256" key="1">
    <source>
        <dbReference type="SAM" id="SignalP"/>
    </source>
</evidence>
<organism evidence="2 3">
    <name type="scientific">Hymenolepis diminuta</name>
    <name type="common">Rat tapeworm</name>
    <dbReference type="NCBI Taxonomy" id="6216"/>
    <lineage>
        <taxon>Eukaryota</taxon>
        <taxon>Metazoa</taxon>
        <taxon>Spiralia</taxon>
        <taxon>Lophotrochozoa</taxon>
        <taxon>Platyhelminthes</taxon>
        <taxon>Cestoda</taxon>
        <taxon>Eucestoda</taxon>
        <taxon>Cyclophyllidea</taxon>
        <taxon>Hymenolepididae</taxon>
        <taxon>Hymenolepis</taxon>
    </lineage>
</organism>
<feature type="chain" id="PRO_5022228091" evidence="1">
    <location>
        <begin position="19"/>
        <end position="59"/>
    </location>
</feature>
<feature type="signal peptide" evidence="1">
    <location>
        <begin position="1"/>
        <end position="18"/>
    </location>
</feature>
<accession>A0A564YY80</accession>
<gene>
    <name evidence="2" type="ORF">WMSIL1_LOCUS10318</name>
</gene>
<evidence type="ECO:0000313" key="2">
    <source>
        <dbReference type="EMBL" id="VUZ51554.1"/>
    </source>
</evidence>
<sequence>MYTLPMLLLSTPLKILYALPLSQLCPHSKIILTLPSHLAYLDSNFPAPVAVEELPSLPD</sequence>
<dbReference type="Proteomes" id="UP000321570">
    <property type="component" value="Unassembled WGS sequence"/>
</dbReference>
<keyword evidence="3" id="KW-1185">Reference proteome</keyword>
<keyword evidence="1" id="KW-0732">Signal</keyword>
<name>A0A564YY80_HYMDI</name>